<sequence length="136" mass="14675">MKLLSIFIALFSFLGLATAQGSQMPVVACSPTGAGVCNFGVAGLVQGNTVTWNWARIYNNNCQEIGGANGVFVNYLPIDITSSLPHVLTLGGLSYSNYNWMAFRYNGWLFNGTPHCKRTTMPGGSVIHTCQKAFNC</sequence>
<feature type="chain" id="PRO_5042831699" evidence="1">
    <location>
        <begin position="20"/>
        <end position="136"/>
    </location>
</feature>
<accession>A0AAN6YG01</accession>
<feature type="signal peptide" evidence="1">
    <location>
        <begin position="1"/>
        <end position="19"/>
    </location>
</feature>
<reference evidence="2" key="1">
    <citation type="journal article" date="2023" name="Mol. Phylogenet. Evol.">
        <title>Genome-scale phylogeny and comparative genomics of the fungal order Sordariales.</title>
        <authorList>
            <person name="Hensen N."/>
            <person name="Bonometti L."/>
            <person name="Westerberg I."/>
            <person name="Brannstrom I.O."/>
            <person name="Guillou S."/>
            <person name="Cros-Aarteil S."/>
            <person name="Calhoun S."/>
            <person name="Haridas S."/>
            <person name="Kuo A."/>
            <person name="Mondo S."/>
            <person name="Pangilinan J."/>
            <person name="Riley R."/>
            <person name="LaButti K."/>
            <person name="Andreopoulos B."/>
            <person name="Lipzen A."/>
            <person name="Chen C."/>
            <person name="Yan M."/>
            <person name="Daum C."/>
            <person name="Ng V."/>
            <person name="Clum A."/>
            <person name="Steindorff A."/>
            <person name="Ohm R.A."/>
            <person name="Martin F."/>
            <person name="Silar P."/>
            <person name="Natvig D.O."/>
            <person name="Lalanne C."/>
            <person name="Gautier V."/>
            <person name="Ament-Velasquez S.L."/>
            <person name="Kruys A."/>
            <person name="Hutchinson M.I."/>
            <person name="Powell A.J."/>
            <person name="Barry K."/>
            <person name="Miller A.N."/>
            <person name="Grigoriev I.V."/>
            <person name="Debuchy R."/>
            <person name="Gladieux P."/>
            <person name="Hiltunen Thoren M."/>
            <person name="Johannesson H."/>
        </authorList>
    </citation>
    <scope>NUCLEOTIDE SEQUENCE</scope>
    <source>
        <strain evidence="2">PSN293</strain>
    </source>
</reference>
<keyword evidence="3" id="KW-1185">Reference proteome</keyword>
<keyword evidence="1" id="KW-0732">Signal</keyword>
<gene>
    <name evidence="2" type="ORF">QBC37DRAFT_478742</name>
</gene>
<evidence type="ECO:0000313" key="3">
    <source>
        <dbReference type="Proteomes" id="UP001301769"/>
    </source>
</evidence>
<name>A0AAN6YG01_9PEZI</name>
<reference evidence="2" key="2">
    <citation type="submission" date="2023-05" db="EMBL/GenBank/DDBJ databases">
        <authorList>
            <consortium name="Lawrence Berkeley National Laboratory"/>
            <person name="Steindorff A."/>
            <person name="Hensen N."/>
            <person name="Bonometti L."/>
            <person name="Westerberg I."/>
            <person name="Brannstrom I.O."/>
            <person name="Guillou S."/>
            <person name="Cros-Aarteil S."/>
            <person name="Calhoun S."/>
            <person name="Haridas S."/>
            <person name="Kuo A."/>
            <person name="Mondo S."/>
            <person name="Pangilinan J."/>
            <person name="Riley R."/>
            <person name="Labutti K."/>
            <person name="Andreopoulos B."/>
            <person name="Lipzen A."/>
            <person name="Chen C."/>
            <person name="Yanf M."/>
            <person name="Daum C."/>
            <person name="Ng V."/>
            <person name="Clum A."/>
            <person name="Ohm R."/>
            <person name="Martin F."/>
            <person name="Silar P."/>
            <person name="Natvig D."/>
            <person name="Lalanne C."/>
            <person name="Gautier V."/>
            <person name="Ament-Velasquez S.L."/>
            <person name="Kruys A."/>
            <person name="Hutchinson M.I."/>
            <person name="Powell A.J."/>
            <person name="Barry K."/>
            <person name="Miller A.N."/>
            <person name="Grigoriev I.V."/>
            <person name="Debuchy R."/>
            <person name="Gladieux P."/>
            <person name="Thoren M.H."/>
            <person name="Johannesson H."/>
        </authorList>
    </citation>
    <scope>NUCLEOTIDE SEQUENCE</scope>
    <source>
        <strain evidence="2">PSN293</strain>
    </source>
</reference>
<organism evidence="2 3">
    <name type="scientific">Rhypophila decipiens</name>
    <dbReference type="NCBI Taxonomy" id="261697"/>
    <lineage>
        <taxon>Eukaryota</taxon>
        <taxon>Fungi</taxon>
        <taxon>Dikarya</taxon>
        <taxon>Ascomycota</taxon>
        <taxon>Pezizomycotina</taxon>
        <taxon>Sordariomycetes</taxon>
        <taxon>Sordariomycetidae</taxon>
        <taxon>Sordariales</taxon>
        <taxon>Naviculisporaceae</taxon>
        <taxon>Rhypophila</taxon>
    </lineage>
</organism>
<dbReference type="AlphaFoldDB" id="A0AAN6YG01"/>
<evidence type="ECO:0000256" key="1">
    <source>
        <dbReference type="SAM" id="SignalP"/>
    </source>
</evidence>
<comment type="caution">
    <text evidence="2">The sequence shown here is derived from an EMBL/GenBank/DDBJ whole genome shotgun (WGS) entry which is preliminary data.</text>
</comment>
<evidence type="ECO:0000313" key="2">
    <source>
        <dbReference type="EMBL" id="KAK4218629.1"/>
    </source>
</evidence>
<protein>
    <submittedName>
        <fullName evidence="2">Uncharacterized protein</fullName>
    </submittedName>
</protein>
<dbReference type="EMBL" id="MU858052">
    <property type="protein sequence ID" value="KAK4218629.1"/>
    <property type="molecule type" value="Genomic_DNA"/>
</dbReference>
<proteinExistence type="predicted"/>
<dbReference type="Proteomes" id="UP001301769">
    <property type="component" value="Unassembled WGS sequence"/>
</dbReference>